<gene>
    <name evidence="2" type="ORF">F6X53_28470</name>
</gene>
<protein>
    <submittedName>
        <fullName evidence="2">Uncharacterized protein</fullName>
    </submittedName>
</protein>
<proteinExistence type="predicted"/>
<keyword evidence="3" id="KW-1185">Reference proteome</keyword>
<accession>A0A6L3SPW1</accession>
<feature type="region of interest" description="Disordered" evidence="1">
    <location>
        <begin position="208"/>
        <end position="228"/>
    </location>
</feature>
<organism evidence="2 3">
    <name type="scientific">Methylobacterium soli</name>
    <dbReference type="NCBI Taxonomy" id="553447"/>
    <lineage>
        <taxon>Bacteria</taxon>
        <taxon>Pseudomonadati</taxon>
        <taxon>Pseudomonadota</taxon>
        <taxon>Alphaproteobacteria</taxon>
        <taxon>Hyphomicrobiales</taxon>
        <taxon>Methylobacteriaceae</taxon>
        <taxon>Methylobacterium</taxon>
    </lineage>
</organism>
<dbReference type="EMBL" id="VZZK01000050">
    <property type="protein sequence ID" value="KAB1072241.1"/>
    <property type="molecule type" value="Genomic_DNA"/>
</dbReference>
<reference evidence="2 3" key="1">
    <citation type="submission" date="2019-09" db="EMBL/GenBank/DDBJ databases">
        <title>YIM 48816 draft genome.</title>
        <authorList>
            <person name="Jiang L."/>
        </authorList>
    </citation>
    <scope>NUCLEOTIDE SEQUENCE [LARGE SCALE GENOMIC DNA]</scope>
    <source>
        <strain evidence="2 3">YIM 48816</strain>
    </source>
</reference>
<evidence type="ECO:0000313" key="3">
    <source>
        <dbReference type="Proteomes" id="UP000474159"/>
    </source>
</evidence>
<evidence type="ECO:0000313" key="2">
    <source>
        <dbReference type="EMBL" id="KAB1072241.1"/>
    </source>
</evidence>
<dbReference type="AlphaFoldDB" id="A0A6L3SPW1"/>
<comment type="caution">
    <text evidence="2">The sequence shown here is derived from an EMBL/GenBank/DDBJ whole genome shotgun (WGS) entry which is preliminary data.</text>
</comment>
<feature type="compositionally biased region" description="Basic residues" evidence="1">
    <location>
        <begin position="212"/>
        <end position="228"/>
    </location>
</feature>
<sequence length="228" mass="25003">MAAEMRGMFLRLVNAPDALLTVHEVVLDLPDFNVELDSLGGFVVWDEVTAAQLGHRINLHRDALTVIKLRKRRQLRSATAAPVTEEESEWVEAGPRRPVTRIVTSPLLVVAALDAERPYVSPFEVARLRPIYAGPRKVVDHVPEYVTPLDVVAIEHATYAVWHAVLAMLVTALAGLPGYEVTGPAAPAEPWAGERRVLRGQIVAPSLPSKTLKTRKKASLKAPKKGKL</sequence>
<name>A0A6L3SPW1_9HYPH</name>
<dbReference type="OrthoDB" id="7998506at2"/>
<evidence type="ECO:0000256" key="1">
    <source>
        <dbReference type="SAM" id="MobiDB-lite"/>
    </source>
</evidence>
<dbReference type="Proteomes" id="UP000474159">
    <property type="component" value="Unassembled WGS sequence"/>
</dbReference>
<dbReference type="RefSeq" id="WP_151004734.1">
    <property type="nucleotide sequence ID" value="NZ_BPQY01000453.1"/>
</dbReference>